<dbReference type="EMBL" id="QJTE01000001">
    <property type="protein sequence ID" value="PYE85663.1"/>
    <property type="molecule type" value="Genomic_DNA"/>
</dbReference>
<reference evidence="9 10" key="1">
    <citation type="submission" date="2018-06" db="EMBL/GenBank/DDBJ databases">
        <title>Genomic Encyclopedia of Type Strains, Phase III (KMG-III): the genomes of soil and plant-associated and newly described type strains.</title>
        <authorList>
            <person name="Whitman W."/>
        </authorList>
    </citation>
    <scope>NUCLEOTIDE SEQUENCE [LARGE SCALE GENOMIC DNA]</scope>
    <source>
        <strain evidence="9 10">CECT 9025</strain>
    </source>
</reference>
<sequence length="519" mass="53345">MTDITASPEAAARAARAAGPAPRTPETGPEGSNVPVVIASVAVLLLLASLDQSIVSTALPTIVADLGGLDHLSWVVTAYILASTVSAPLYGKLGDLYGRRVMVFVSVGVFLLGSALCGLAGSMLFLILARALQGLGGGGLMVLALSIIGDIIPPRERGKVQGVFAAVFSLSSVAGPLLGGIFVERFTWHWIFYINLPFGLLAVLGFASAFKPLGQRTRHKIDYAGAAALSLALGALVLLTSLGGTTLPWTSPVILALGVLVLVALPGFLLIEARAAEPILPLSLFAMNTFWVTSVVGFVAGAAMFGAITYLPIFLQIARGSSPTLSGLELIPMMAGVLIASNSCGAIMRRTGRYRPLLIAGPAFLLVGMLLLTTITPEMPFWRFALTLGLVGCGMGCIFPVTTTAVQNAVPREVMGAATAAGLMFRQVGGSLAVALFGALFAARLSVLGGAEGLEIGPELGPQTLEGLDAAAREGIAQAVTQALHPVYMIAAGAALVGLVFALMLKELPLRGQGPAARG</sequence>
<feature type="transmembrane region" description="Helical" evidence="7">
    <location>
        <begin position="357"/>
        <end position="375"/>
    </location>
</feature>
<dbReference type="RefSeq" id="WP_110812697.1">
    <property type="nucleotide sequence ID" value="NZ_QJTE01000001.1"/>
</dbReference>
<dbReference type="FunFam" id="1.20.1720.10:FF:000004">
    <property type="entry name" value="EmrB/QacA family drug resistance transporter"/>
    <property type="match status" value="1"/>
</dbReference>
<feature type="transmembrane region" description="Helical" evidence="7">
    <location>
        <begin position="71"/>
        <end position="91"/>
    </location>
</feature>
<evidence type="ECO:0000256" key="7">
    <source>
        <dbReference type="SAM" id="Phobius"/>
    </source>
</evidence>
<dbReference type="InterPro" id="IPR004638">
    <property type="entry name" value="EmrB-like"/>
</dbReference>
<evidence type="ECO:0000256" key="6">
    <source>
        <dbReference type="ARBA" id="ARBA00023136"/>
    </source>
</evidence>
<dbReference type="Gene3D" id="1.20.1250.20">
    <property type="entry name" value="MFS general substrate transporter like domains"/>
    <property type="match status" value="1"/>
</dbReference>
<evidence type="ECO:0000259" key="8">
    <source>
        <dbReference type="PROSITE" id="PS50850"/>
    </source>
</evidence>
<feature type="domain" description="Major facilitator superfamily (MFS) profile" evidence="8">
    <location>
        <begin position="37"/>
        <end position="510"/>
    </location>
</feature>
<gene>
    <name evidence="9" type="ORF">DFP88_101332</name>
</gene>
<feature type="transmembrane region" description="Helical" evidence="7">
    <location>
        <begin position="103"/>
        <end position="128"/>
    </location>
</feature>
<keyword evidence="2" id="KW-0813">Transport</keyword>
<feature type="transmembrane region" description="Helical" evidence="7">
    <location>
        <begin position="283"/>
        <end position="310"/>
    </location>
</feature>
<dbReference type="AlphaFoldDB" id="A0A318SVM9"/>
<feature type="transmembrane region" description="Helical" evidence="7">
    <location>
        <begin position="487"/>
        <end position="505"/>
    </location>
</feature>
<name>A0A318SVM9_9RHOB</name>
<dbReference type="GO" id="GO:0022857">
    <property type="term" value="F:transmembrane transporter activity"/>
    <property type="evidence" value="ECO:0007669"/>
    <property type="project" value="InterPro"/>
</dbReference>
<dbReference type="CDD" id="cd17502">
    <property type="entry name" value="MFS_Azr1_MDR_like"/>
    <property type="match status" value="1"/>
</dbReference>
<dbReference type="Pfam" id="PF07690">
    <property type="entry name" value="MFS_1"/>
    <property type="match status" value="1"/>
</dbReference>
<feature type="transmembrane region" description="Helical" evidence="7">
    <location>
        <begin position="330"/>
        <end position="348"/>
    </location>
</feature>
<evidence type="ECO:0000256" key="1">
    <source>
        <dbReference type="ARBA" id="ARBA00004651"/>
    </source>
</evidence>
<dbReference type="NCBIfam" id="TIGR00711">
    <property type="entry name" value="efflux_EmrB"/>
    <property type="match status" value="1"/>
</dbReference>
<dbReference type="InterPro" id="IPR011701">
    <property type="entry name" value="MFS"/>
</dbReference>
<feature type="transmembrane region" description="Helical" evidence="7">
    <location>
        <begin position="221"/>
        <end position="243"/>
    </location>
</feature>
<keyword evidence="5 7" id="KW-1133">Transmembrane helix</keyword>
<evidence type="ECO:0000313" key="9">
    <source>
        <dbReference type="EMBL" id="PYE85663.1"/>
    </source>
</evidence>
<dbReference type="PROSITE" id="PS50850">
    <property type="entry name" value="MFS"/>
    <property type="match status" value="1"/>
</dbReference>
<dbReference type="OrthoDB" id="9812221at2"/>
<evidence type="ECO:0000256" key="5">
    <source>
        <dbReference type="ARBA" id="ARBA00022989"/>
    </source>
</evidence>
<organism evidence="9 10">
    <name type="scientific">Pseudoroseicyclus aestuarii</name>
    <dbReference type="NCBI Taxonomy" id="1795041"/>
    <lineage>
        <taxon>Bacteria</taxon>
        <taxon>Pseudomonadati</taxon>
        <taxon>Pseudomonadota</taxon>
        <taxon>Alphaproteobacteria</taxon>
        <taxon>Rhodobacterales</taxon>
        <taxon>Paracoccaceae</taxon>
        <taxon>Pseudoroseicyclus</taxon>
    </lineage>
</organism>
<accession>A0A318SVM9</accession>
<feature type="transmembrane region" description="Helical" evidence="7">
    <location>
        <begin position="249"/>
        <end position="271"/>
    </location>
</feature>
<evidence type="ECO:0000256" key="4">
    <source>
        <dbReference type="ARBA" id="ARBA00022692"/>
    </source>
</evidence>
<evidence type="ECO:0000256" key="2">
    <source>
        <dbReference type="ARBA" id="ARBA00022448"/>
    </source>
</evidence>
<evidence type="ECO:0000256" key="3">
    <source>
        <dbReference type="ARBA" id="ARBA00022475"/>
    </source>
</evidence>
<dbReference type="InterPro" id="IPR036259">
    <property type="entry name" value="MFS_trans_sf"/>
</dbReference>
<dbReference type="GO" id="GO:0005886">
    <property type="term" value="C:plasma membrane"/>
    <property type="evidence" value="ECO:0007669"/>
    <property type="project" value="UniProtKB-SubCell"/>
</dbReference>
<evidence type="ECO:0000313" key="10">
    <source>
        <dbReference type="Proteomes" id="UP000248311"/>
    </source>
</evidence>
<comment type="subcellular location">
    <subcellularLocation>
        <location evidence="1">Cell membrane</location>
        <topology evidence="1">Multi-pass membrane protein</topology>
    </subcellularLocation>
</comment>
<dbReference type="PANTHER" id="PTHR23501">
    <property type="entry name" value="MAJOR FACILITATOR SUPERFAMILY"/>
    <property type="match status" value="1"/>
</dbReference>
<feature type="transmembrane region" description="Helical" evidence="7">
    <location>
        <begin position="164"/>
        <end position="183"/>
    </location>
</feature>
<proteinExistence type="predicted"/>
<comment type="caution">
    <text evidence="9">The sequence shown here is derived from an EMBL/GenBank/DDBJ whole genome shotgun (WGS) entry which is preliminary data.</text>
</comment>
<feature type="transmembrane region" description="Helical" evidence="7">
    <location>
        <begin position="189"/>
        <end position="209"/>
    </location>
</feature>
<dbReference type="SUPFAM" id="SSF103473">
    <property type="entry name" value="MFS general substrate transporter"/>
    <property type="match status" value="1"/>
</dbReference>
<dbReference type="InterPro" id="IPR020846">
    <property type="entry name" value="MFS_dom"/>
</dbReference>
<protein>
    <submittedName>
        <fullName evidence="9">EmrB/QacA subfamily drug resistance transporter</fullName>
    </submittedName>
</protein>
<feature type="transmembrane region" description="Helical" evidence="7">
    <location>
        <begin position="381"/>
        <end position="402"/>
    </location>
</feature>
<dbReference type="Gene3D" id="1.20.1720.10">
    <property type="entry name" value="Multidrug resistance protein D"/>
    <property type="match status" value="1"/>
</dbReference>
<dbReference type="PANTHER" id="PTHR23501:SF197">
    <property type="entry name" value="COMD"/>
    <property type="match status" value="1"/>
</dbReference>
<feature type="transmembrane region" description="Helical" evidence="7">
    <location>
        <begin position="134"/>
        <end position="152"/>
    </location>
</feature>
<feature type="transmembrane region" description="Helical" evidence="7">
    <location>
        <begin position="423"/>
        <end position="443"/>
    </location>
</feature>
<keyword evidence="10" id="KW-1185">Reference proteome</keyword>
<keyword evidence="4 7" id="KW-0812">Transmembrane</keyword>
<keyword evidence="6 7" id="KW-0472">Membrane</keyword>
<keyword evidence="3" id="KW-1003">Cell membrane</keyword>
<dbReference type="Proteomes" id="UP000248311">
    <property type="component" value="Unassembled WGS sequence"/>
</dbReference>